<gene>
    <name evidence="2" type="ORF">VFPPC_03540</name>
</gene>
<dbReference type="SUPFAM" id="SSF50993">
    <property type="entry name" value="Peptidase/esterase 'gauge' domain"/>
    <property type="match status" value="1"/>
</dbReference>
<dbReference type="InterPro" id="IPR015943">
    <property type="entry name" value="WD40/YVTN_repeat-like_dom_sf"/>
</dbReference>
<dbReference type="STRING" id="1380566.A0A179FZZ7"/>
<evidence type="ECO:0000313" key="3">
    <source>
        <dbReference type="Proteomes" id="UP000078397"/>
    </source>
</evidence>
<keyword evidence="3" id="KW-1185">Reference proteome</keyword>
<protein>
    <submittedName>
        <fullName evidence="2">Thermotolerance protein</fullName>
    </submittedName>
</protein>
<dbReference type="OrthoDB" id="20774at2759"/>
<comment type="caution">
    <text evidence="2">The sequence shown here is derived from an EMBL/GenBank/DDBJ whole genome shotgun (WGS) entry which is preliminary data.</text>
</comment>
<dbReference type="SUPFAM" id="SSF50978">
    <property type="entry name" value="WD40 repeat-like"/>
    <property type="match status" value="1"/>
</dbReference>
<organism evidence="2 3">
    <name type="scientific">Pochonia chlamydosporia 170</name>
    <dbReference type="NCBI Taxonomy" id="1380566"/>
    <lineage>
        <taxon>Eukaryota</taxon>
        <taxon>Fungi</taxon>
        <taxon>Dikarya</taxon>
        <taxon>Ascomycota</taxon>
        <taxon>Pezizomycotina</taxon>
        <taxon>Sordariomycetes</taxon>
        <taxon>Hypocreomycetidae</taxon>
        <taxon>Hypocreales</taxon>
        <taxon>Clavicipitaceae</taxon>
        <taxon>Pochonia</taxon>
    </lineage>
</organism>
<dbReference type="KEGG" id="pchm:VFPPC_03540"/>
<dbReference type="Pfam" id="PF10433">
    <property type="entry name" value="Beta-prop_RSE1_1st"/>
    <property type="match status" value="1"/>
</dbReference>
<dbReference type="RefSeq" id="XP_018147739.1">
    <property type="nucleotide sequence ID" value="XM_018283033.1"/>
</dbReference>
<dbReference type="InterPro" id="IPR050358">
    <property type="entry name" value="RSE1/DDB1/CFT1"/>
</dbReference>
<evidence type="ECO:0000313" key="2">
    <source>
        <dbReference type="EMBL" id="OAQ71202.1"/>
    </source>
</evidence>
<reference evidence="2 3" key="1">
    <citation type="journal article" date="2016" name="PLoS Pathog.">
        <title>Biosynthesis of antibiotic leucinostatins in bio-control fungus Purpureocillium lilacinum and their inhibition on phytophthora revealed by genome mining.</title>
        <authorList>
            <person name="Wang G."/>
            <person name="Liu Z."/>
            <person name="Lin R."/>
            <person name="Li E."/>
            <person name="Mao Z."/>
            <person name="Ling J."/>
            <person name="Yang Y."/>
            <person name="Yin W.B."/>
            <person name="Xie B."/>
        </authorList>
    </citation>
    <scope>NUCLEOTIDE SEQUENCE [LARGE SCALE GENOMIC DNA]</scope>
    <source>
        <strain evidence="2">170</strain>
    </source>
</reference>
<dbReference type="Proteomes" id="UP000078397">
    <property type="component" value="Unassembled WGS sequence"/>
</dbReference>
<evidence type="ECO:0000259" key="1">
    <source>
        <dbReference type="Pfam" id="PF10433"/>
    </source>
</evidence>
<dbReference type="Gene3D" id="2.130.10.10">
    <property type="entry name" value="YVTN repeat-like/Quinoprotein amine dehydrogenase"/>
    <property type="match status" value="2"/>
</dbReference>
<dbReference type="InterPro" id="IPR036322">
    <property type="entry name" value="WD40_repeat_dom_sf"/>
</dbReference>
<dbReference type="EMBL" id="LSBJ02000002">
    <property type="protein sequence ID" value="OAQ71202.1"/>
    <property type="molecule type" value="Genomic_DNA"/>
</dbReference>
<dbReference type="InterPro" id="IPR018846">
    <property type="entry name" value="Beta-prop_RSE1/DDB1/CPSF1_1st"/>
</dbReference>
<name>A0A179FZZ7_METCM</name>
<dbReference type="GeneID" id="28847027"/>
<dbReference type="PANTHER" id="PTHR10644">
    <property type="entry name" value="DNA REPAIR/RNA PROCESSING CPSF FAMILY"/>
    <property type="match status" value="1"/>
</dbReference>
<accession>A0A179FZZ7</accession>
<feature type="domain" description="RSE1/DDB1/CPSF1 first beta-propeller" evidence="1">
    <location>
        <begin position="56"/>
        <end position="463"/>
    </location>
</feature>
<proteinExistence type="predicted"/>
<sequence length="1340" mass="148755">MAFQTSILRDGEWVTETVNLHAALKASAAPRSFTRDHPEPPTCGVLTRTIVESPIVHWILPVRLRSESHNDIAFVGDHFVQISELRRDGQVHEVVRKSDFGSRIRGAVVLGDSLQHGLDEDDPANNVKIEDYDTVMRDALETGHESQPRLPPQLLVLMLESGESVYMFLRKSQGSTLEFVLNKRESPKNLCYLGYHLSVDPSSRYMAAASPDGVLVIYEFESMAELNQQYHQQGFFEPVKSIRIRAIQGVIHKLEFLYPRPEDDYHIILLLIVTRKERNSAEPVSRMVTYEWEVGDSLKEVFAEEKTGNRLPKEHRMPSLLIPLRFNTAFFAVSQPDIGIVKNCLSGSPVFEVLETDTPGRTPLHHGADKPLWTAWARPFRRRKYFEKTDIIYLAREDGAIIHVEIDAPELVPSVTNVGCLDTNINTAFAIAYDIFSDVLIIGGDSGPGGVWKLAPRTDLEQVSVLPNWSPVVDMATSCWRPVKSLNSLEHHTPNSKIPKTNSTLVKPDNLFSASGRGVRGNLTQWRWGIQGRIGLDIESGEPIRRSWGFTMDGPESEGLYGLLALPSSSILLHFSADFGQVDAVEPADTGLDLAFRTLHAHQTQSGLIIQATESAVALISGSQTSLQSLEDLLGIDAIIAENAFCADDVLVISTHNNGNTQLHTMQLEGMDIHVASSWDIAGEVTCVSLFKISGNCFVITGSVVDSVSWISVYALDGKAIATEAVDRKIVNPSISEAPGEAYQFEPLTSICVLQEGAHSAEFVAGTRCGHLLTLRVSDQTPKHLSWNSEVMGVAPVDVFPTHGPFDGGIAAMTCCDNNLTMMSNFSALDLKFRQKNFIWLTDSNDASMPSPPVHSAFGLGLSLSGYTGHMSLMLLAGSRLLIADVWPHFSLVPRCLPLDGTPTRVIFSQTWNCLVVAMLRDDKSTLAFIDPDSGLQIATASDKDKKPSDFISGLGHAGDRIYGLSEWLYVKDGKTFAFLLVSTKDGRLLIVSVNKSESRPGNGSARRLQYWTRYKKVMGRPIYSIVGDNDGIIFCVDRTIHWDVLDLTEKKLRPMKQYEVDSPVTSLRVANGKIFALTTMHSLEVIDHRAGEDDEMDLIHTDAVSRTTIHMTDIGTDGTDPEISRWPVTMLSDHRGGLAGVWIPWGQRHKEFQTIFEGILQTSVRRFTQARSRPLWLGSDTRNRYGTVASSEEGSEVFGVSLDGSLRHFTLLNLELWRVLSLIQNLALRSRFFNPMSGGPSDSDSVVSDDDVDIEPQPHPKLMHIDGDLLQRCLEKRILEKLVGTADGLDLFCEYLDDMEGGRWTEEFRDDIGTSEEQRQGAYFKLGYDVLDYVLAPVL</sequence>